<dbReference type="Proteomes" id="UP001304300">
    <property type="component" value="Chromosome"/>
</dbReference>
<accession>A0AAQ3LC31</accession>
<proteinExistence type="predicted"/>
<gene>
    <name evidence="1" type="ORF">RZN69_05725</name>
</gene>
<dbReference type="AlphaFoldDB" id="A0AAQ3LC31"/>
<reference evidence="1 2" key="1">
    <citation type="submission" date="2023-10" db="EMBL/GenBank/DDBJ databases">
        <title>Rubellicoccus peritrichatus gen. nov., sp. nov., isolated from an algae of coral reef tank.</title>
        <authorList>
            <person name="Luo J."/>
        </authorList>
    </citation>
    <scope>NUCLEOTIDE SEQUENCE [LARGE SCALE GENOMIC DNA]</scope>
    <source>
        <strain evidence="1 2">CR14</strain>
    </source>
</reference>
<protein>
    <submittedName>
        <fullName evidence="1">Uncharacterized protein</fullName>
    </submittedName>
</protein>
<evidence type="ECO:0000313" key="2">
    <source>
        <dbReference type="Proteomes" id="UP001304300"/>
    </source>
</evidence>
<dbReference type="KEGG" id="puo:RZN69_05725"/>
<sequence>MITKTGRIIISITVLFTLLLCAACESENIKMDSERIDPILKKHFESDFDKAGLNEVSPETYLKLRDNTELLKYELPNDPSIADDFVYTIYKDLESGDYWIVKRGGFAGVTIVYASTTTKP</sequence>
<name>A0AAQ3LC31_9BACT</name>
<keyword evidence="2" id="KW-1185">Reference proteome</keyword>
<dbReference type="RefSeq" id="WP_317835106.1">
    <property type="nucleotide sequence ID" value="NZ_CP136920.1"/>
</dbReference>
<evidence type="ECO:0000313" key="1">
    <source>
        <dbReference type="EMBL" id="WOO42582.1"/>
    </source>
</evidence>
<organism evidence="1 2">
    <name type="scientific">Rubellicoccus peritrichatus</name>
    <dbReference type="NCBI Taxonomy" id="3080537"/>
    <lineage>
        <taxon>Bacteria</taxon>
        <taxon>Pseudomonadati</taxon>
        <taxon>Verrucomicrobiota</taxon>
        <taxon>Opitutia</taxon>
        <taxon>Puniceicoccales</taxon>
        <taxon>Cerasicoccaceae</taxon>
        <taxon>Rubellicoccus</taxon>
    </lineage>
</organism>
<dbReference type="EMBL" id="CP136920">
    <property type="protein sequence ID" value="WOO42582.1"/>
    <property type="molecule type" value="Genomic_DNA"/>
</dbReference>